<dbReference type="EMBL" id="APPN01000046">
    <property type="protein sequence ID" value="ENV35246.1"/>
    <property type="molecule type" value="Genomic_DNA"/>
</dbReference>
<keyword evidence="1" id="KW-0472">Membrane</keyword>
<keyword evidence="3" id="KW-1185">Reference proteome</keyword>
<organism evidence="2 3">
    <name type="scientific">Acinetobacter gerneri DSM 14967 = CIP 107464 = MTCC 9824</name>
    <dbReference type="NCBI Taxonomy" id="1120926"/>
    <lineage>
        <taxon>Bacteria</taxon>
        <taxon>Pseudomonadati</taxon>
        <taxon>Pseudomonadota</taxon>
        <taxon>Gammaproteobacteria</taxon>
        <taxon>Moraxellales</taxon>
        <taxon>Moraxellaceae</taxon>
        <taxon>Acinetobacter</taxon>
    </lineage>
</organism>
<reference evidence="2 3" key="1">
    <citation type="submission" date="2013-02" db="EMBL/GenBank/DDBJ databases">
        <title>The Genome Sequence of Acinetobacter gerneri CIP 107464.</title>
        <authorList>
            <consortium name="The Broad Institute Genome Sequencing Platform"/>
            <consortium name="The Broad Institute Genome Sequencing Center for Infectious Disease"/>
            <person name="Cerqueira G."/>
            <person name="Feldgarden M."/>
            <person name="Courvalin P."/>
            <person name="Perichon B."/>
            <person name="Grillot-Courvalin C."/>
            <person name="Clermont D."/>
            <person name="Rocha E."/>
            <person name="Yoon E.-J."/>
            <person name="Nemec A."/>
            <person name="Walker B."/>
            <person name="Young S.K."/>
            <person name="Zeng Q."/>
            <person name="Gargeya S."/>
            <person name="Fitzgerald M."/>
            <person name="Haas B."/>
            <person name="Abouelleil A."/>
            <person name="Alvarado L."/>
            <person name="Arachchi H.M."/>
            <person name="Berlin A.M."/>
            <person name="Chapman S.B."/>
            <person name="Dewar J."/>
            <person name="Goldberg J."/>
            <person name="Griggs A."/>
            <person name="Gujja S."/>
            <person name="Hansen M."/>
            <person name="Howarth C."/>
            <person name="Imamovic A."/>
            <person name="Larimer J."/>
            <person name="McCowan C."/>
            <person name="Murphy C."/>
            <person name="Neiman D."/>
            <person name="Pearson M."/>
            <person name="Priest M."/>
            <person name="Roberts A."/>
            <person name="Saif S."/>
            <person name="Shea T."/>
            <person name="Sisk P."/>
            <person name="Sykes S."/>
            <person name="Wortman J."/>
            <person name="Nusbaum C."/>
            <person name="Birren B."/>
        </authorList>
    </citation>
    <scope>NUCLEOTIDE SEQUENCE [LARGE SCALE GENOMIC DNA]</scope>
    <source>
        <strain evidence="2 3">CIP 107464</strain>
    </source>
</reference>
<proteinExistence type="predicted"/>
<dbReference type="Proteomes" id="UP000013117">
    <property type="component" value="Unassembled WGS sequence"/>
</dbReference>
<evidence type="ECO:0000313" key="2">
    <source>
        <dbReference type="EMBL" id="ENV35246.1"/>
    </source>
</evidence>
<feature type="transmembrane region" description="Helical" evidence="1">
    <location>
        <begin position="89"/>
        <end position="110"/>
    </location>
</feature>
<dbReference type="OrthoDB" id="348118at2"/>
<name>N8YF14_9GAMM</name>
<keyword evidence="1" id="KW-0812">Transmembrane</keyword>
<dbReference type="eggNOG" id="ENOG503031S">
    <property type="taxonomic scope" value="Bacteria"/>
</dbReference>
<evidence type="ECO:0000313" key="3">
    <source>
        <dbReference type="Proteomes" id="UP000013117"/>
    </source>
</evidence>
<keyword evidence="1" id="KW-1133">Transmembrane helix</keyword>
<evidence type="ECO:0000256" key="1">
    <source>
        <dbReference type="SAM" id="Phobius"/>
    </source>
</evidence>
<dbReference type="PATRIC" id="fig|1120926.3.peg.511"/>
<comment type="caution">
    <text evidence="2">The sequence shown here is derived from an EMBL/GenBank/DDBJ whole genome shotgun (WGS) entry which is preliminary data.</text>
</comment>
<dbReference type="GeneID" id="84207960"/>
<feature type="transmembrane region" description="Helical" evidence="1">
    <location>
        <begin position="47"/>
        <end position="68"/>
    </location>
</feature>
<gene>
    <name evidence="2" type="ORF">F960_00544</name>
</gene>
<dbReference type="HOGENOM" id="CLU_1007716_0_0_6"/>
<accession>N8YF14</accession>
<dbReference type="AlphaFoldDB" id="N8YF14"/>
<protein>
    <submittedName>
        <fullName evidence="2">Uncharacterized protein</fullName>
    </submittedName>
</protein>
<feature type="transmembrane region" description="Helical" evidence="1">
    <location>
        <begin position="12"/>
        <end position="35"/>
    </location>
</feature>
<sequence>MNAKFLVKISNIIGLVSILLLIYWVFTFVLVQVFGLKVFREYITNTFGMSILGIIALMAGALMLNIMFNLTRIAERGDEVKANPKIKRIIYTLLAVFPLIAVLCFGGDFLTSQKKQNIFVNSAENIIQTQPNRLTQLLNYHFDANYIKQSSENLQFLGVLDKSFNQVKIIVPDEIQGNPVYLGFSENYFIESESNENEVRPTTTATLPAAQAIETSAQKTKISLDKKRYVATLNLEEKEYLDQVFKKGSKQIRFRAKDGFYELYYPYHTKYKTIVLYFSDRQYYGKLGS</sequence>
<dbReference type="RefSeq" id="WP_004855175.1">
    <property type="nucleotide sequence ID" value="NZ_ASYY01000047.1"/>
</dbReference>